<name>A0A3D9ZTW5_9ACTN</name>
<feature type="region of interest" description="Disordered" evidence="1">
    <location>
        <begin position="1"/>
        <end position="23"/>
    </location>
</feature>
<evidence type="ECO:0000313" key="4">
    <source>
        <dbReference type="Proteomes" id="UP000256913"/>
    </source>
</evidence>
<dbReference type="RefSeq" id="WP_203783099.1">
    <property type="nucleotide sequence ID" value="NZ_BONB01000002.1"/>
</dbReference>
<dbReference type="Proteomes" id="UP000256913">
    <property type="component" value="Unassembled WGS sequence"/>
</dbReference>
<dbReference type="AlphaFoldDB" id="A0A3D9ZTW5"/>
<feature type="transmembrane region" description="Helical" evidence="2">
    <location>
        <begin position="29"/>
        <end position="51"/>
    </location>
</feature>
<keyword evidence="4" id="KW-1185">Reference proteome</keyword>
<dbReference type="EMBL" id="QUMQ01000001">
    <property type="protein sequence ID" value="REF99423.1"/>
    <property type="molecule type" value="Genomic_DNA"/>
</dbReference>
<proteinExistence type="predicted"/>
<reference evidence="3 4" key="1">
    <citation type="submission" date="2018-08" db="EMBL/GenBank/DDBJ databases">
        <title>Sequencing the genomes of 1000 actinobacteria strains.</title>
        <authorList>
            <person name="Klenk H.-P."/>
        </authorList>
    </citation>
    <scope>NUCLEOTIDE SEQUENCE [LARGE SCALE GENOMIC DNA]</scope>
    <source>
        <strain evidence="3 4">DSM 44099</strain>
    </source>
</reference>
<keyword evidence="2" id="KW-1133">Transmembrane helix</keyword>
<gene>
    <name evidence="3" type="ORF">DFJ67_5459</name>
</gene>
<keyword evidence="2" id="KW-0812">Transmembrane</keyword>
<evidence type="ECO:0000313" key="3">
    <source>
        <dbReference type="EMBL" id="REF99423.1"/>
    </source>
</evidence>
<protein>
    <submittedName>
        <fullName evidence="3">Uncharacterized protein</fullName>
    </submittedName>
</protein>
<comment type="caution">
    <text evidence="3">The sequence shown here is derived from an EMBL/GenBank/DDBJ whole genome shotgun (WGS) entry which is preliminary data.</text>
</comment>
<evidence type="ECO:0000256" key="1">
    <source>
        <dbReference type="SAM" id="MobiDB-lite"/>
    </source>
</evidence>
<organism evidence="3 4">
    <name type="scientific">Asanoa ferruginea</name>
    <dbReference type="NCBI Taxonomy" id="53367"/>
    <lineage>
        <taxon>Bacteria</taxon>
        <taxon>Bacillati</taxon>
        <taxon>Actinomycetota</taxon>
        <taxon>Actinomycetes</taxon>
        <taxon>Micromonosporales</taxon>
        <taxon>Micromonosporaceae</taxon>
        <taxon>Asanoa</taxon>
    </lineage>
</organism>
<sequence length="233" mass="23981">MSGESKARAAAARKAMETARKRDRRRKHLFTGGIVGFVVLVVVGVVLALTLHKSDSAAAAAAIPASPATTAQGRTDPPPWAVPADTAAQVKAAGLPMLGTEGTTEHIHAHVDVVVNGQPVVVPAGIGIDEATGELSPLHTHDTSGVIHVESPVQADFSLGQVFTEWQVSLSGDHIGGLKAGNGEELHAYVNGKPYQGDPAAILLHAHDEIALVYGTAAQQANPPASFTFPAGL</sequence>
<evidence type="ECO:0000256" key="2">
    <source>
        <dbReference type="SAM" id="Phobius"/>
    </source>
</evidence>
<accession>A0A3D9ZTW5</accession>
<keyword evidence="2" id="KW-0472">Membrane</keyword>